<organism evidence="6 7">
    <name type="scientific">Baekduia soli</name>
    <dbReference type="NCBI Taxonomy" id="496014"/>
    <lineage>
        <taxon>Bacteria</taxon>
        <taxon>Bacillati</taxon>
        <taxon>Actinomycetota</taxon>
        <taxon>Thermoleophilia</taxon>
        <taxon>Solirubrobacterales</taxon>
        <taxon>Baekduiaceae</taxon>
        <taxon>Baekduia</taxon>
    </lineage>
</organism>
<sequence>MFSGRIRYSSSVTRSTRSLAWTYDGPPPHPMRAVAPKMGRAWYQRMKRSRMMPARMHRRRPLLALTALVASAAVAVGCGSEKNDVKQPGVNPPGIPAQFQAGAKLFIERCSGCHNLGVVGAEGGALRVADRERVDGPNFNVRKEDVNSILYALRNGGFSGAIMPQDIVVGKEADDVAKFLAHYAGKGKSKNARN</sequence>
<keyword evidence="2 4" id="KW-0479">Metal-binding</keyword>
<protein>
    <submittedName>
        <fullName evidence="6">Cytochrome c</fullName>
    </submittedName>
</protein>
<dbReference type="AlphaFoldDB" id="A0A5B8U316"/>
<dbReference type="SUPFAM" id="SSF46626">
    <property type="entry name" value="Cytochrome c"/>
    <property type="match status" value="1"/>
</dbReference>
<reference evidence="6 7" key="1">
    <citation type="journal article" date="2018" name="J. Microbiol.">
        <title>Baekduia soli gen. nov., sp. nov., a novel bacterium isolated from the soil of Baekdu Mountain and proposal of a novel family name, Baekduiaceae fam. nov.</title>
        <authorList>
            <person name="An D.S."/>
            <person name="Siddiqi M.Z."/>
            <person name="Kim K.H."/>
            <person name="Yu H.S."/>
            <person name="Im W.T."/>
        </authorList>
    </citation>
    <scope>NUCLEOTIDE SEQUENCE [LARGE SCALE GENOMIC DNA]</scope>
    <source>
        <strain evidence="6 7">BR7-21</strain>
    </source>
</reference>
<dbReference type="EMBL" id="CP042430">
    <property type="protein sequence ID" value="QEC47225.1"/>
    <property type="molecule type" value="Genomic_DNA"/>
</dbReference>
<keyword evidence="7" id="KW-1185">Reference proteome</keyword>
<dbReference type="GO" id="GO:0020037">
    <property type="term" value="F:heme binding"/>
    <property type="evidence" value="ECO:0007669"/>
    <property type="project" value="InterPro"/>
</dbReference>
<name>A0A5B8U316_9ACTN</name>
<dbReference type="Gene3D" id="1.10.760.10">
    <property type="entry name" value="Cytochrome c-like domain"/>
    <property type="match status" value="1"/>
</dbReference>
<evidence type="ECO:0000313" key="7">
    <source>
        <dbReference type="Proteomes" id="UP000321805"/>
    </source>
</evidence>
<dbReference type="GO" id="GO:0046872">
    <property type="term" value="F:metal ion binding"/>
    <property type="evidence" value="ECO:0007669"/>
    <property type="project" value="UniProtKB-KW"/>
</dbReference>
<proteinExistence type="predicted"/>
<dbReference type="OrthoDB" id="5243921at2"/>
<evidence type="ECO:0000259" key="5">
    <source>
        <dbReference type="PROSITE" id="PS51007"/>
    </source>
</evidence>
<evidence type="ECO:0000256" key="3">
    <source>
        <dbReference type="ARBA" id="ARBA00023004"/>
    </source>
</evidence>
<evidence type="ECO:0000256" key="2">
    <source>
        <dbReference type="ARBA" id="ARBA00022723"/>
    </source>
</evidence>
<dbReference type="InterPro" id="IPR036909">
    <property type="entry name" value="Cyt_c-like_dom_sf"/>
</dbReference>
<keyword evidence="3 4" id="KW-0408">Iron</keyword>
<evidence type="ECO:0000313" key="6">
    <source>
        <dbReference type="EMBL" id="QEC47225.1"/>
    </source>
</evidence>
<keyword evidence="1 4" id="KW-0349">Heme</keyword>
<evidence type="ECO:0000256" key="1">
    <source>
        <dbReference type="ARBA" id="ARBA00022617"/>
    </source>
</evidence>
<feature type="domain" description="Cytochrome c" evidence="5">
    <location>
        <begin position="97"/>
        <end position="184"/>
    </location>
</feature>
<dbReference type="Pfam" id="PF00034">
    <property type="entry name" value="Cytochrom_C"/>
    <property type="match status" value="1"/>
</dbReference>
<dbReference type="GO" id="GO:0009055">
    <property type="term" value="F:electron transfer activity"/>
    <property type="evidence" value="ECO:0007669"/>
    <property type="project" value="InterPro"/>
</dbReference>
<evidence type="ECO:0000256" key="4">
    <source>
        <dbReference type="PROSITE-ProRule" id="PRU00433"/>
    </source>
</evidence>
<dbReference type="InterPro" id="IPR009056">
    <property type="entry name" value="Cyt_c-like_dom"/>
</dbReference>
<gene>
    <name evidence="6" type="ORF">FSW04_06210</name>
</gene>
<dbReference type="Proteomes" id="UP000321805">
    <property type="component" value="Chromosome"/>
</dbReference>
<dbReference type="KEGG" id="bsol:FSW04_06210"/>
<dbReference type="PROSITE" id="PS51007">
    <property type="entry name" value="CYTC"/>
    <property type="match status" value="1"/>
</dbReference>
<accession>A0A5B8U316</accession>